<gene>
    <name evidence="2" type="ORF">KHC33_07585</name>
</gene>
<dbReference type="SMART" id="SM00091">
    <property type="entry name" value="PAS"/>
    <property type="match status" value="1"/>
</dbReference>
<proteinExistence type="predicted"/>
<evidence type="ECO:0000313" key="3">
    <source>
        <dbReference type="Proteomes" id="UP000680656"/>
    </source>
</evidence>
<keyword evidence="3" id="KW-1185">Reference proteome</keyword>
<dbReference type="InterPro" id="IPR000014">
    <property type="entry name" value="PAS"/>
</dbReference>
<dbReference type="AlphaFoldDB" id="A0A8E7B4G0"/>
<dbReference type="PROSITE" id="PS50112">
    <property type="entry name" value="PAS"/>
    <property type="match status" value="1"/>
</dbReference>
<dbReference type="InterPro" id="IPR035965">
    <property type="entry name" value="PAS-like_dom_sf"/>
</dbReference>
<dbReference type="Proteomes" id="UP000680656">
    <property type="component" value="Chromosome"/>
</dbReference>
<dbReference type="CDD" id="cd00130">
    <property type="entry name" value="PAS"/>
    <property type="match status" value="1"/>
</dbReference>
<reference evidence="2 3" key="1">
    <citation type="submission" date="2021-05" db="EMBL/GenBank/DDBJ databases">
        <title>A novel Methanospirillum isolate from a pyrite-forming mixed culture.</title>
        <authorList>
            <person name="Bunk B."/>
            <person name="Sproer C."/>
            <person name="Spring S."/>
            <person name="Pester M."/>
        </authorList>
    </citation>
    <scope>NUCLEOTIDE SEQUENCE [LARGE SCALE GENOMIC DNA]</scope>
    <source>
        <strain evidence="2 3">J.3.6.1-F.2.7.3</strain>
    </source>
</reference>
<dbReference type="SUPFAM" id="SSF55785">
    <property type="entry name" value="PYP-like sensor domain (PAS domain)"/>
    <property type="match status" value="1"/>
</dbReference>
<feature type="domain" description="PAS" evidence="1">
    <location>
        <begin position="25"/>
        <end position="68"/>
    </location>
</feature>
<name>A0A8E7B4G0_9EURY</name>
<organism evidence="2 3">
    <name type="scientific">Methanospirillum purgamenti</name>
    <dbReference type="NCBI Taxonomy" id="2834276"/>
    <lineage>
        <taxon>Archaea</taxon>
        <taxon>Methanobacteriati</taxon>
        <taxon>Methanobacteriota</taxon>
        <taxon>Stenosarchaea group</taxon>
        <taxon>Methanomicrobia</taxon>
        <taxon>Methanomicrobiales</taxon>
        <taxon>Methanospirillaceae</taxon>
        <taxon>Methanospirillum</taxon>
    </lineage>
</organism>
<dbReference type="Gene3D" id="3.30.450.20">
    <property type="entry name" value="PAS domain"/>
    <property type="match status" value="1"/>
</dbReference>
<sequence>MKDEASKMDLQSFPSEQIYRRLQAVEARWEILFHAAPDPIIIGDEDGVLVCNPRFEEITGLSSEQIIGIPISSLPRCNTNSDNCESLVYHWYHPKREGKRFTWEFTNVLGNQIFLDMQIKFVEIEDNMLRFCIGRDITWETRLLQDQKIAISQIDKNIAQLAALNDEIRNPLTLISMSAGIEEGPYQQRILEGVRLINRIVDRLDQGFTESEKVRRFLRRTMDEFMPEIDEQDIT</sequence>
<dbReference type="KEGG" id="mrtj:KHC33_07585"/>
<dbReference type="Pfam" id="PF13426">
    <property type="entry name" value="PAS_9"/>
    <property type="match status" value="1"/>
</dbReference>
<accession>A0A8E7B4G0</accession>
<evidence type="ECO:0000313" key="2">
    <source>
        <dbReference type="EMBL" id="QVV90333.1"/>
    </source>
</evidence>
<dbReference type="EMBL" id="CP075546">
    <property type="protein sequence ID" value="QVV90333.1"/>
    <property type="molecule type" value="Genomic_DNA"/>
</dbReference>
<protein>
    <submittedName>
        <fullName evidence="2">PAS domain-containing protein</fullName>
    </submittedName>
</protein>
<dbReference type="NCBIfam" id="TIGR00229">
    <property type="entry name" value="sensory_box"/>
    <property type="match status" value="1"/>
</dbReference>
<evidence type="ECO:0000259" key="1">
    <source>
        <dbReference type="PROSITE" id="PS50112"/>
    </source>
</evidence>
<dbReference type="GeneID" id="65097035"/>
<dbReference type="RefSeq" id="WP_214421104.1">
    <property type="nucleotide sequence ID" value="NZ_CP075546.1"/>
</dbReference>